<dbReference type="AlphaFoldDB" id="A0A8S1JMI0"/>
<protein>
    <recommendedName>
        <fullName evidence="3">MORN repeat protein</fullName>
    </recommendedName>
</protein>
<gene>
    <name evidence="1" type="ORF">PPRIM_AZ9-3.1.T0050185</name>
</gene>
<evidence type="ECO:0008006" key="3">
    <source>
        <dbReference type="Google" id="ProtNLM"/>
    </source>
</evidence>
<comment type="caution">
    <text evidence="1">The sequence shown here is derived from an EMBL/GenBank/DDBJ whole genome shotgun (WGS) entry which is preliminary data.</text>
</comment>
<evidence type="ECO:0000313" key="2">
    <source>
        <dbReference type="Proteomes" id="UP000688137"/>
    </source>
</evidence>
<dbReference type="Proteomes" id="UP000688137">
    <property type="component" value="Unassembled WGS sequence"/>
</dbReference>
<dbReference type="OMA" id="NIGIYKL"/>
<proteinExistence type="predicted"/>
<sequence>MQQFQTSILDKDMLLQTDGSLYVGTIIRGNLQGFGLLINPDGSYYYGEFKDSQPINIGIYKLQNSCIKLHFDDNSNLIDSENIHNKSFLYKVIPFKNNSYGDKILIKRYTNMITYGITKKGEYDGFCVQHSKNGDTFYGQIIKGKKEGDAIEFKSKKQQWFWLIYKEDIIQQQKFYGDNFVPRDLITELFFSIHNKIPNPCKVVSLANIQFSINNIILNMNLENSINEEIDNCENRRPRQFESLIEEDQVQFDNNEQFKELQDFHADNLSKLTQTEIQQAKIRIGRSSSCLISSSDNLQTTQNIKDMVKTKIIIKRSTSPILTTIRPLFSVIRV</sequence>
<name>A0A8S1JMI0_PARPR</name>
<evidence type="ECO:0000313" key="1">
    <source>
        <dbReference type="EMBL" id="CAD8043532.1"/>
    </source>
</evidence>
<dbReference type="EMBL" id="CAJJDM010000002">
    <property type="protein sequence ID" value="CAD8043532.1"/>
    <property type="molecule type" value="Genomic_DNA"/>
</dbReference>
<reference evidence="1" key="1">
    <citation type="submission" date="2021-01" db="EMBL/GenBank/DDBJ databases">
        <authorList>
            <consortium name="Genoscope - CEA"/>
            <person name="William W."/>
        </authorList>
    </citation>
    <scope>NUCLEOTIDE SEQUENCE</scope>
</reference>
<accession>A0A8S1JMI0</accession>
<organism evidence="1 2">
    <name type="scientific">Paramecium primaurelia</name>
    <dbReference type="NCBI Taxonomy" id="5886"/>
    <lineage>
        <taxon>Eukaryota</taxon>
        <taxon>Sar</taxon>
        <taxon>Alveolata</taxon>
        <taxon>Ciliophora</taxon>
        <taxon>Intramacronucleata</taxon>
        <taxon>Oligohymenophorea</taxon>
        <taxon>Peniculida</taxon>
        <taxon>Parameciidae</taxon>
        <taxon>Paramecium</taxon>
    </lineage>
</organism>
<keyword evidence="2" id="KW-1185">Reference proteome</keyword>